<dbReference type="eggNOG" id="COG0607">
    <property type="taxonomic scope" value="Bacteria"/>
</dbReference>
<dbReference type="PROSITE" id="PS50206">
    <property type="entry name" value="RHODANESE_3"/>
    <property type="match status" value="2"/>
</dbReference>
<dbReference type="CDD" id="cd07724">
    <property type="entry name" value="POD-like_MBL-fold"/>
    <property type="match status" value="1"/>
</dbReference>
<evidence type="ECO:0000259" key="2">
    <source>
        <dbReference type="PROSITE" id="PS50206"/>
    </source>
</evidence>
<evidence type="ECO:0000313" key="3">
    <source>
        <dbReference type="EMBL" id="CCB88557.1"/>
    </source>
</evidence>
<dbReference type="InterPro" id="IPR036873">
    <property type="entry name" value="Rhodanese-like_dom_sf"/>
</dbReference>
<dbReference type="HOGENOM" id="CLU_030571_7_1_0"/>
<dbReference type="InterPro" id="IPR001763">
    <property type="entry name" value="Rhodanese-like_dom"/>
</dbReference>
<dbReference type="CDD" id="cd00158">
    <property type="entry name" value="RHOD"/>
    <property type="match status" value="2"/>
</dbReference>
<keyword evidence="1" id="KW-0479">Metal-binding</keyword>
<dbReference type="EMBL" id="FR872582">
    <property type="protein sequence ID" value="CCB88557.1"/>
    <property type="molecule type" value="Genomic_DNA"/>
</dbReference>
<reference evidence="3 4" key="2">
    <citation type="journal article" date="2011" name="Mol. Biol. Evol.">
        <title>Unity in variety--the pan-genome of the Chlamydiae.</title>
        <authorList>
            <person name="Collingro A."/>
            <person name="Tischler P."/>
            <person name="Weinmaier T."/>
            <person name="Penz T."/>
            <person name="Heinz E."/>
            <person name="Brunham R.C."/>
            <person name="Read T.D."/>
            <person name="Bavoil P.M."/>
            <person name="Sachse K."/>
            <person name="Kahane S."/>
            <person name="Friedman M.G."/>
            <person name="Rattei T."/>
            <person name="Myers G.S."/>
            <person name="Horn M."/>
        </authorList>
    </citation>
    <scope>NUCLEOTIDE SEQUENCE [LARGE SCALE GENOMIC DNA]</scope>
    <source>
        <strain evidence="4">ATCC VR-1471 / Z</strain>
    </source>
</reference>
<dbReference type="InterPro" id="IPR001279">
    <property type="entry name" value="Metallo-B-lactamas"/>
</dbReference>
<dbReference type="Gene3D" id="3.60.15.10">
    <property type="entry name" value="Ribonuclease Z/Hydroxyacylglutathione hydrolase-like"/>
    <property type="match status" value="1"/>
</dbReference>
<dbReference type="GO" id="GO:0046872">
    <property type="term" value="F:metal ion binding"/>
    <property type="evidence" value="ECO:0007669"/>
    <property type="project" value="UniProtKB-KW"/>
</dbReference>
<dbReference type="SMART" id="SM00450">
    <property type="entry name" value="RHOD"/>
    <property type="match status" value="2"/>
</dbReference>
<dbReference type="STRING" id="331113.SNE_A06800"/>
<dbReference type="InterPro" id="IPR036866">
    <property type="entry name" value="RibonucZ/Hydroxyglut_hydro"/>
</dbReference>
<feature type="domain" description="Rhodanese" evidence="2">
    <location>
        <begin position="383"/>
        <end position="470"/>
    </location>
</feature>
<dbReference type="SUPFAM" id="SSF56281">
    <property type="entry name" value="Metallo-hydrolase/oxidoreductase"/>
    <property type="match status" value="1"/>
</dbReference>
<keyword evidence="4" id="KW-1185">Reference proteome</keyword>
<dbReference type="FunFam" id="3.60.15.10:FF:000030">
    <property type="entry name" value="Metallo-beta-lactamase family protein"/>
    <property type="match status" value="1"/>
</dbReference>
<sequence length="471" mass="52103">MKSRQEMLFQRFEEKGLAHYSYLIGCEEKGQVAVIDPRRDVEIYLEYAEKNRLVISHVFETHIHADYASGARELAKRARATLCLSGYDKGEVYEVSFTHRECFEGDVFRLGSIELKVMHTPGHTPEHISLLLYDLKKSSTVPTAIFSGDFLLLGTVGRLDLLGKDAAVMLAKKLYHTIQEKLKGLPDELDIFPSHGSGSFCGFGISDRPFSKLGFEKLSNPFLNPGLSEKGFVYQLLQRELPTPPYYARMKAYNSCSDRQEVPLPTALDLTGFKKQVDAGAIVIDLRGQTAFGEGHIPHSICIGAGVKVGFWASWCVPYNHPLVLVTDDPTHLQETVYSLSRVGLDRVQGFLKGGFATWKAAGLPISYVSQIPPEEIISALQADPEIAIIDVRTDPEWNMGHISGARHISCFELPEKMEEMPPKKLVFVCAGGYRSTWAASLAKRAGHTLVGHLPGGMHAWHGAGLSTITS</sequence>
<organism evidence="3 4">
    <name type="scientific">Simkania negevensis (strain ATCC VR-1471 / DSM 27360 / Z)</name>
    <dbReference type="NCBI Taxonomy" id="331113"/>
    <lineage>
        <taxon>Bacteria</taxon>
        <taxon>Pseudomonadati</taxon>
        <taxon>Chlamydiota</taxon>
        <taxon>Chlamydiia</taxon>
        <taxon>Parachlamydiales</taxon>
        <taxon>Simkaniaceae</taxon>
        <taxon>Simkania</taxon>
    </lineage>
</organism>
<proteinExistence type="predicted"/>
<dbReference type="Proteomes" id="UP000000496">
    <property type="component" value="Chromosome gsn.131"/>
</dbReference>
<name>F8L742_SIMNZ</name>
<dbReference type="GO" id="GO:0006749">
    <property type="term" value="P:glutathione metabolic process"/>
    <property type="evidence" value="ECO:0007669"/>
    <property type="project" value="InterPro"/>
</dbReference>
<reference key="1">
    <citation type="journal article" date="2011" name="Mol. Biol. Evol.">
        <title>Unity in variety -- the pan-genome of the Chlamydiae.</title>
        <authorList>
            <person name="Collingro A."/>
            <person name="Tischler P."/>
            <person name="Weinmaier T."/>
            <person name="Penz T."/>
            <person name="Heinz E."/>
            <person name="Brunham R.C."/>
            <person name="Read T.D."/>
            <person name="Bavoil P.M."/>
            <person name="Sachse K."/>
            <person name="Kahane S."/>
            <person name="Friedman M.G."/>
            <person name="Rattei T."/>
            <person name="Myers G.S.A."/>
            <person name="Horn M."/>
        </authorList>
    </citation>
    <scope>NUCLEOTIDE SEQUENCE</scope>
    <source>
        <strain>Z</strain>
    </source>
</reference>
<dbReference type="AlphaFoldDB" id="F8L742"/>
<dbReference type="InterPro" id="IPR044528">
    <property type="entry name" value="POD-like_MBL-fold"/>
</dbReference>
<accession>F8L742</accession>
<dbReference type="PANTHER" id="PTHR43084:SF1">
    <property type="entry name" value="PERSULFIDE DIOXYGENASE ETHE1, MITOCHONDRIAL"/>
    <property type="match status" value="1"/>
</dbReference>
<dbReference type="SUPFAM" id="SSF52821">
    <property type="entry name" value="Rhodanese/Cell cycle control phosphatase"/>
    <property type="match status" value="2"/>
</dbReference>
<dbReference type="Pfam" id="PF00753">
    <property type="entry name" value="Lactamase_B"/>
    <property type="match status" value="1"/>
</dbReference>
<dbReference type="GO" id="GO:0050313">
    <property type="term" value="F:sulfur dioxygenase activity"/>
    <property type="evidence" value="ECO:0007669"/>
    <property type="project" value="InterPro"/>
</dbReference>
<evidence type="ECO:0000256" key="1">
    <source>
        <dbReference type="ARBA" id="ARBA00022723"/>
    </source>
</evidence>
<feature type="domain" description="Rhodanese" evidence="2">
    <location>
        <begin position="277"/>
        <end position="368"/>
    </location>
</feature>
<dbReference type="Gene3D" id="3.40.250.10">
    <property type="entry name" value="Rhodanese-like domain"/>
    <property type="match status" value="2"/>
</dbReference>
<dbReference type="InterPro" id="IPR051682">
    <property type="entry name" value="Mito_Persulfide_Diox"/>
</dbReference>
<dbReference type="PANTHER" id="PTHR43084">
    <property type="entry name" value="PERSULFIDE DIOXYGENASE ETHE1"/>
    <property type="match status" value="1"/>
</dbReference>
<dbReference type="Pfam" id="PF00581">
    <property type="entry name" value="Rhodanese"/>
    <property type="match status" value="2"/>
</dbReference>
<gene>
    <name evidence="3" type="ordered locus">SNE_A06800</name>
</gene>
<dbReference type="GO" id="GO:0070813">
    <property type="term" value="P:hydrogen sulfide metabolic process"/>
    <property type="evidence" value="ECO:0007669"/>
    <property type="project" value="TreeGrafter"/>
</dbReference>
<dbReference type="KEGG" id="sng:SNE_A06800"/>
<dbReference type="SMART" id="SM00849">
    <property type="entry name" value="Lactamase_B"/>
    <property type="match status" value="1"/>
</dbReference>
<protein>
    <submittedName>
        <fullName evidence="3">Rhodanese domain protein</fullName>
    </submittedName>
</protein>
<dbReference type="eggNOG" id="COG0491">
    <property type="taxonomic scope" value="Bacteria"/>
</dbReference>
<evidence type="ECO:0000313" key="4">
    <source>
        <dbReference type="Proteomes" id="UP000000496"/>
    </source>
</evidence>